<dbReference type="GO" id="GO:0016747">
    <property type="term" value="F:acyltransferase activity, transferring groups other than amino-acyl groups"/>
    <property type="evidence" value="ECO:0007669"/>
    <property type="project" value="TreeGrafter"/>
</dbReference>
<dbReference type="PANTHER" id="PTHR31642:SF299">
    <property type="entry name" value="OS02G0653400 PROTEIN"/>
    <property type="match status" value="1"/>
</dbReference>
<reference evidence="2" key="1">
    <citation type="submission" date="2023-10" db="EMBL/GenBank/DDBJ databases">
        <title>Chromosome-level genome of the transformable northern wattle, Acacia crassicarpa.</title>
        <authorList>
            <person name="Massaro I."/>
            <person name="Sinha N.R."/>
            <person name="Poethig S."/>
            <person name="Leichty A.R."/>
        </authorList>
    </citation>
    <scope>NUCLEOTIDE SEQUENCE</scope>
    <source>
        <strain evidence="2">Acra3RX</strain>
        <tissue evidence="2">Leaf</tissue>
    </source>
</reference>
<name>A0AAE1MHX0_9FABA</name>
<gene>
    <name evidence="2" type="ORF">QN277_028101</name>
</gene>
<evidence type="ECO:0000313" key="2">
    <source>
        <dbReference type="EMBL" id="KAK4262553.1"/>
    </source>
</evidence>
<evidence type="ECO:0000313" key="3">
    <source>
        <dbReference type="Proteomes" id="UP001293593"/>
    </source>
</evidence>
<comment type="caution">
    <text evidence="2">The sequence shown here is derived from an EMBL/GenBank/DDBJ whole genome shotgun (WGS) entry which is preliminary data.</text>
</comment>
<sequence>MDVPKLQYEAVITVPPLKITVPRRFRQVLLSHPNVDTAEKFRGCYQVVMYYESENQEDFGWVLAGWIVESLGIALSEHPMLAGRLQKKADGEGGDTEMEIVSNDCGIRMAEARISVDLSDFLESSEKHNLEHELVFWKDIDEQSPEFSPLFYVQVTNFKCGGYSIGISCSLLLADILVVDDFLKKWADIHNNEVLCNRETRTPLFYHPRLKSQEAPPPNIIRRTPYKNGGESLLFKITCEENGEFERESAELCVQEAEKKLQRKMGSEFGLFLKEPSEVVKVETCEYSRQGLGLKSQMKSTSWDEFGVYDISFHEEKRPVHVSRWIGSASEGNVVVVKYPKDGVSAVILVTLN</sequence>
<proteinExistence type="inferred from homology"/>
<dbReference type="Proteomes" id="UP001293593">
    <property type="component" value="Unassembled WGS sequence"/>
</dbReference>
<accession>A0AAE1MHX0</accession>
<dbReference type="EMBL" id="JAWXYG010000009">
    <property type="protein sequence ID" value="KAK4262553.1"/>
    <property type="molecule type" value="Genomic_DNA"/>
</dbReference>
<evidence type="ECO:0000256" key="1">
    <source>
        <dbReference type="ARBA" id="ARBA00009861"/>
    </source>
</evidence>
<protein>
    <submittedName>
        <fullName evidence="2">Uncharacterized protein</fullName>
    </submittedName>
</protein>
<keyword evidence="3" id="KW-1185">Reference proteome</keyword>
<dbReference type="InterPro" id="IPR050317">
    <property type="entry name" value="Plant_Fungal_Acyltransferase"/>
</dbReference>
<dbReference type="Gene3D" id="3.30.559.10">
    <property type="entry name" value="Chloramphenicol acetyltransferase-like domain"/>
    <property type="match status" value="1"/>
</dbReference>
<dbReference type="InterPro" id="IPR023213">
    <property type="entry name" value="CAT-like_dom_sf"/>
</dbReference>
<comment type="similarity">
    <text evidence="1">Belongs to the plant acyltransferase family.</text>
</comment>
<dbReference type="Pfam" id="PF02458">
    <property type="entry name" value="Transferase"/>
    <property type="match status" value="1"/>
</dbReference>
<dbReference type="AlphaFoldDB" id="A0AAE1MHX0"/>
<dbReference type="PANTHER" id="PTHR31642">
    <property type="entry name" value="TRICHOTHECENE 3-O-ACETYLTRANSFERASE"/>
    <property type="match status" value="1"/>
</dbReference>
<organism evidence="2 3">
    <name type="scientific">Acacia crassicarpa</name>
    <name type="common">northern wattle</name>
    <dbReference type="NCBI Taxonomy" id="499986"/>
    <lineage>
        <taxon>Eukaryota</taxon>
        <taxon>Viridiplantae</taxon>
        <taxon>Streptophyta</taxon>
        <taxon>Embryophyta</taxon>
        <taxon>Tracheophyta</taxon>
        <taxon>Spermatophyta</taxon>
        <taxon>Magnoliopsida</taxon>
        <taxon>eudicotyledons</taxon>
        <taxon>Gunneridae</taxon>
        <taxon>Pentapetalae</taxon>
        <taxon>rosids</taxon>
        <taxon>fabids</taxon>
        <taxon>Fabales</taxon>
        <taxon>Fabaceae</taxon>
        <taxon>Caesalpinioideae</taxon>
        <taxon>mimosoid clade</taxon>
        <taxon>Acacieae</taxon>
        <taxon>Acacia</taxon>
    </lineage>
</organism>